<feature type="domain" description="CdaR GGDEF-like" evidence="3">
    <location>
        <begin position="166"/>
        <end position="277"/>
    </location>
</feature>
<comment type="caution">
    <text evidence="4">The sequence shown here is derived from an EMBL/GenBank/DDBJ whole genome shotgun (WGS) entry which is preliminary data.</text>
</comment>
<protein>
    <submittedName>
        <fullName evidence="4">Helix-turn-helix domain-containing protein</fullName>
    </submittedName>
</protein>
<sequence length="391" mass="42543">MRDIFDVLEHQVTDNARNAVEMYAKELPEYQRAQSEPRLHDAIMEFAVSIRRRTISLAREGVPLSDEDLSFISSIGQDRGAKGFSESSQQNALTLHTSSMLREISEAPATHDMDGLLRMVTWFSAQAGTARGAYVLGFEKGRSRALSAVARVQACAKMLLTDDPTAPDVVRNLGLPSPGRYAVTVLRFPASRALPDSGTRAALLEPFLLSHRVPMLWRRPEEFVALVPADDTDPAAVDRRVLSLARDFSAAVGLPCAVGTATGAVSALAEAARTAHLVSRAAPVARTPDRACTAADVFVEMGLVQLPELDDWLRGLTRRLAEGPDLVATLDAYYRADMNRLRASAALHVHPRTLDYRLRRVRALTGVDPGSTRGVRLLSAAVTRVRAGAWG</sequence>
<dbReference type="InterPro" id="IPR041522">
    <property type="entry name" value="CdaR_GGDEF"/>
</dbReference>
<evidence type="ECO:0000313" key="4">
    <source>
        <dbReference type="EMBL" id="MBQ0849378.1"/>
    </source>
</evidence>
<evidence type="ECO:0000256" key="1">
    <source>
        <dbReference type="ARBA" id="ARBA00006754"/>
    </source>
</evidence>
<dbReference type="Proteomes" id="UP000677413">
    <property type="component" value="Unassembled WGS sequence"/>
</dbReference>
<feature type="domain" description="PucR C-terminal helix-turn-helix" evidence="2">
    <location>
        <begin position="326"/>
        <end position="381"/>
    </location>
</feature>
<keyword evidence="5" id="KW-1185">Reference proteome</keyword>
<dbReference type="InterPro" id="IPR025736">
    <property type="entry name" value="PucR_C-HTH_dom"/>
</dbReference>
<evidence type="ECO:0000259" key="3">
    <source>
        <dbReference type="Pfam" id="PF17853"/>
    </source>
</evidence>
<name>A0A940XUW8_9ACTN</name>
<dbReference type="Gene3D" id="1.10.10.2840">
    <property type="entry name" value="PucR C-terminal helix-turn-helix domain"/>
    <property type="match status" value="1"/>
</dbReference>
<evidence type="ECO:0000259" key="2">
    <source>
        <dbReference type="Pfam" id="PF13556"/>
    </source>
</evidence>
<comment type="similarity">
    <text evidence="1">Belongs to the CdaR family.</text>
</comment>
<dbReference type="PANTHER" id="PTHR33744">
    <property type="entry name" value="CARBOHYDRATE DIACID REGULATOR"/>
    <property type="match status" value="1"/>
</dbReference>
<proteinExistence type="inferred from homology"/>
<accession>A0A940XUW8</accession>
<dbReference type="Pfam" id="PF17853">
    <property type="entry name" value="GGDEF_2"/>
    <property type="match status" value="1"/>
</dbReference>
<gene>
    <name evidence="4" type="ORF">J8N05_14310</name>
</gene>
<dbReference type="InterPro" id="IPR051448">
    <property type="entry name" value="CdaR-like_regulators"/>
</dbReference>
<dbReference type="AlphaFoldDB" id="A0A940XUW8"/>
<organism evidence="4 5">
    <name type="scientific">Streptomyces liliiviolaceus</name>
    <dbReference type="NCBI Taxonomy" id="2823109"/>
    <lineage>
        <taxon>Bacteria</taxon>
        <taxon>Bacillati</taxon>
        <taxon>Actinomycetota</taxon>
        <taxon>Actinomycetes</taxon>
        <taxon>Kitasatosporales</taxon>
        <taxon>Streptomycetaceae</taxon>
        <taxon>Streptomyces</taxon>
    </lineage>
</organism>
<dbReference type="PANTHER" id="PTHR33744:SF1">
    <property type="entry name" value="DNA-BINDING TRANSCRIPTIONAL ACTIVATOR ADER"/>
    <property type="match status" value="1"/>
</dbReference>
<dbReference type="EMBL" id="JAGPYQ010000001">
    <property type="protein sequence ID" value="MBQ0849378.1"/>
    <property type="molecule type" value="Genomic_DNA"/>
</dbReference>
<dbReference type="RefSeq" id="WP_210883048.1">
    <property type="nucleotide sequence ID" value="NZ_JAGPYQ010000001.1"/>
</dbReference>
<dbReference type="InterPro" id="IPR042070">
    <property type="entry name" value="PucR_C-HTH_sf"/>
</dbReference>
<reference evidence="4 5" key="1">
    <citation type="submission" date="2021-04" db="EMBL/GenBank/DDBJ databases">
        <authorList>
            <person name="Tang X."/>
            <person name="Zhou X."/>
            <person name="Chen X."/>
            <person name="Cernava T."/>
            <person name="Zhang C."/>
        </authorList>
    </citation>
    <scope>NUCLEOTIDE SEQUENCE [LARGE SCALE GENOMIC DNA]</scope>
    <source>
        <strain evidence="4 5">BH-SS-21</strain>
    </source>
</reference>
<evidence type="ECO:0000313" key="5">
    <source>
        <dbReference type="Proteomes" id="UP000677413"/>
    </source>
</evidence>
<dbReference type="Pfam" id="PF13556">
    <property type="entry name" value="HTH_30"/>
    <property type="match status" value="1"/>
</dbReference>